<gene>
    <name evidence="5" type="ORF">FCE95_10800</name>
</gene>
<dbReference type="InterPro" id="IPR058792">
    <property type="entry name" value="Beta-barrel_RND_2"/>
</dbReference>
<dbReference type="FunFam" id="2.40.30.170:FF:000010">
    <property type="entry name" value="Efflux RND transporter periplasmic adaptor subunit"/>
    <property type="match status" value="1"/>
</dbReference>
<dbReference type="NCBIfam" id="TIGR01730">
    <property type="entry name" value="RND_mfp"/>
    <property type="match status" value="1"/>
</dbReference>
<proteinExistence type="inferred from homology"/>
<dbReference type="InterPro" id="IPR006143">
    <property type="entry name" value="RND_pump_MFP"/>
</dbReference>
<dbReference type="RefSeq" id="WP_137267022.1">
    <property type="nucleotide sequence ID" value="NZ_SZUA01000002.1"/>
</dbReference>
<comment type="caution">
    <text evidence="5">The sequence shown here is derived from an EMBL/GenBank/DDBJ whole genome shotgun (WGS) entry which is preliminary data.</text>
</comment>
<comment type="similarity">
    <text evidence="1">Belongs to the membrane fusion protein (MFP) (TC 8.A.1) family.</text>
</comment>
<organism evidence="5 6">
    <name type="scientific">Luteimonas gilva</name>
    <dbReference type="NCBI Taxonomy" id="2572684"/>
    <lineage>
        <taxon>Bacteria</taxon>
        <taxon>Pseudomonadati</taxon>
        <taxon>Pseudomonadota</taxon>
        <taxon>Gammaproteobacteria</taxon>
        <taxon>Lysobacterales</taxon>
        <taxon>Lysobacteraceae</taxon>
        <taxon>Luteimonas</taxon>
    </lineage>
</organism>
<keyword evidence="6" id="KW-1185">Reference proteome</keyword>
<dbReference type="PANTHER" id="PTHR30469">
    <property type="entry name" value="MULTIDRUG RESISTANCE PROTEIN MDTA"/>
    <property type="match status" value="1"/>
</dbReference>
<evidence type="ECO:0000256" key="1">
    <source>
        <dbReference type="ARBA" id="ARBA00009477"/>
    </source>
</evidence>
<reference evidence="5 6" key="1">
    <citation type="submission" date="2019-04" db="EMBL/GenBank/DDBJ databases">
        <title>Reference strain of H23.</title>
        <authorList>
            <person name="Luo X."/>
        </authorList>
    </citation>
    <scope>NUCLEOTIDE SEQUENCE [LARGE SCALE GENOMIC DNA]</scope>
    <source>
        <strain evidence="5 6">H23</strain>
    </source>
</reference>
<dbReference type="InterPro" id="IPR058647">
    <property type="entry name" value="BSH_CzcB-like"/>
</dbReference>
<dbReference type="SUPFAM" id="SSF111369">
    <property type="entry name" value="HlyD-like secretion proteins"/>
    <property type="match status" value="1"/>
</dbReference>
<dbReference type="Gene3D" id="2.40.420.20">
    <property type="match status" value="1"/>
</dbReference>
<dbReference type="Pfam" id="PF25954">
    <property type="entry name" value="Beta-barrel_RND_2"/>
    <property type="match status" value="1"/>
</dbReference>
<feature type="domain" description="CzcB-like barrel-sandwich hybrid" evidence="4">
    <location>
        <begin position="82"/>
        <end position="202"/>
    </location>
</feature>
<protein>
    <submittedName>
        <fullName evidence="5">Efflux RND transporter periplasmic adaptor subunit</fullName>
    </submittedName>
</protein>
<evidence type="ECO:0000259" key="4">
    <source>
        <dbReference type="Pfam" id="PF25973"/>
    </source>
</evidence>
<accession>A0A4U5JLU3</accession>
<evidence type="ECO:0000313" key="6">
    <source>
        <dbReference type="Proteomes" id="UP000308707"/>
    </source>
</evidence>
<evidence type="ECO:0000259" key="3">
    <source>
        <dbReference type="Pfam" id="PF25967"/>
    </source>
</evidence>
<evidence type="ECO:0000259" key="2">
    <source>
        <dbReference type="Pfam" id="PF25954"/>
    </source>
</evidence>
<dbReference type="Gene3D" id="1.10.287.470">
    <property type="entry name" value="Helix hairpin bin"/>
    <property type="match status" value="1"/>
</dbReference>
<dbReference type="GO" id="GO:0015562">
    <property type="term" value="F:efflux transmembrane transporter activity"/>
    <property type="evidence" value="ECO:0007669"/>
    <property type="project" value="TreeGrafter"/>
</dbReference>
<sequence length="396" mass="42607">MPKHDPARKPSTRKRMIWMLIGAIVVFGGVFLVKAGMSKGMNDFFDNMPQPASAVTAATAKSERWSDNEESVGTFVAINGTNVTTEAGGVVKSIEFEAGQPVKAGQVLVRLNTANELATLNSLEATAKLAAVQRDRWRKLGQDKLVSQDEVEQRATAAASARANADAQRALIAQKTIRAPFDGFLGIRQVNLGQFVNPGDPIVSLQALDPIYLDFSLPEKLMGQVQNGTRVRATVDAMPGRTFEGEVTAIQPEVEAATRNFKVQATLDNAEGNLRPGTFAHVGFALGGERTVVVIPQTAVSFNPYGNAVYVITKKKRAEGEKDMQGKPLTGDKLIVTQRFVKTGATRGDLIAVTDGLKPGEQVVTSGLLKLRNDAEVTINNKVLPTAEAQPKTENR</sequence>
<dbReference type="Proteomes" id="UP000308707">
    <property type="component" value="Unassembled WGS sequence"/>
</dbReference>
<dbReference type="InterPro" id="IPR058627">
    <property type="entry name" value="MdtA-like_C"/>
</dbReference>
<dbReference type="GO" id="GO:1990281">
    <property type="term" value="C:efflux pump complex"/>
    <property type="evidence" value="ECO:0007669"/>
    <property type="project" value="TreeGrafter"/>
</dbReference>
<name>A0A4U5JLU3_9GAMM</name>
<dbReference type="Pfam" id="PF25973">
    <property type="entry name" value="BSH_CzcB"/>
    <property type="match status" value="1"/>
</dbReference>
<dbReference type="EMBL" id="SZUA01000002">
    <property type="protein sequence ID" value="TKR30592.1"/>
    <property type="molecule type" value="Genomic_DNA"/>
</dbReference>
<feature type="domain" description="Multidrug resistance protein MdtA-like C-terminal permuted SH3" evidence="3">
    <location>
        <begin position="336"/>
        <end position="368"/>
    </location>
</feature>
<dbReference type="PANTHER" id="PTHR30469:SF11">
    <property type="entry name" value="BLL4320 PROTEIN"/>
    <property type="match status" value="1"/>
</dbReference>
<dbReference type="Gene3D" id="2.40.30.170">
    <property type="match status" value="1"/>
</dbReference>
<feature type="domain" description="CusB-like beta-barrel" evidence="2">
    <location>
        <begin position="211"/>
        <end position="284"/>
    </location>
</feature>
<dbReference type="AlphaFoldDB" id="A0A4U5JLU3"/>
<dbReference type="Gene3D" id="2.40.50.100">
    <property type="match status" value="1"/>
</dbReference>
<dbReference type="Pfam" id="PF25967">
    <property type="entry name" value="RND-MFP_C"/>
    <property type="match status" value="1"/>
</dbReference>
<dbReference type="OrthoDB" id="9783047at2"/>
<evidence type="ECO:0000313" key="5">
    <source>
        <dbReference type="EMBL" id="TKR30592.1"/>
    </source>
</evidence>